<evidence type="ECO:0000256" key="5">
    <source>
        <dbReference type="RuleBase" id="RU369093"/>
    </source>
</evidence>
<name>A0ABD3AFJ3_9GENT</name>
<dbReference type="InterPro" id="IPR045210">
    <property type="entry name" value="RING-Ubox_PUB"/>
</dbReference>
<feature type="domain" description="U-box" evidence="6">
    <location>
        <begin position="5"/>
        <end position="80"/>
    </location>
</feature>
<dbReference type="CDD" id="cd16664">
    <property type="entry name" value="RING-Ubox_PUB"/>
    <property type="match status" value="1"/>
</dbReference>
<dbReference type="PANTHER" id="PTHR22849:SF11">
    <property type="entry name" value="U-BOX DOMAIN-CONTAINING PROTEIN"/>
    <property type="match status" value="1"/>
</dbReference>
<dbReference type="Pfam" id="PF04564">
    <property type="entry name" value="U-box"/>
    <property type="match status" value="1"/>
</dbReference>
<dbReference type="GO" id="GO:0061630">
    <property type="term" value="F:ubiquitin protein ligase activity"/>
    <property type="evidence" value="ECO:0007669"/>
    <property type="project" value="UniProtKB-UniRule"/>
</dbReference>
<evidence type="ECO:0000256" key="3">
    <source>
        <dbReference type="ARBA" id="ARBA00022679"/>
    </source>
</evidence>
<dbReference type="SUPFAM" id="SSF57850">
    <property type="entry name" value="RING/U-box"/>
    <property type="match status" value="1"/>
</dbReference>
<dbReference type="Pfam" id="PF25598">
    <property type="entry name" value="ARM_PUB"/>
    <property type="match status" value="1"/>
</dbReference>
<dbReference type="InterPro" id="IPR011989">
    <property type="entry name" value="ARM-like"/>
</dbReference>
<keyword evidence="3 5" id="KW-0808">Transferase</keyword>
<comment type="caution">
    <text evidence="7">The sequence shown here is derived from an EMBL/GenBank/DDBJ whole genome shotgun (WGS) entry which is preliminary data.</text>
</comment>
<evidence type="ECO:0000313" key="8">
    <source>
        <dbReference type="Proteomes" id="UP001630127"/>
    </source>
</evidence>
<dbReference type="GO" id="GO:0016567">
    <property type="term" value="P:protein ubiquitination"/>
    <property type="evidence" value="ECO:0007669"/>
    <property type="project" value="UniProtKB-UniRule"/>
</dbReference>
<dbReference type="Proteomes" id="UP001630127">
    <property type="component" value="Unassembled WGS sequence"/>
</dbReference>
<keyword evidence="4 5" id="KW-0833">Ubl conjugation pathway</keyword>
<dbReference type="FunFam" id="3.30.40.10:FF:000437">
    <property type="entry name" value="RING-type E3 ubiquitin transferase"/>
    <property type="match status" value="1"/>
</dbReference>
<evidence type="ECO:0000256" key="2">
    <source>
        <dbReference type="ARBA" id="ARBA00004906"/>
    </source>
</evidence>
<evidence type="ECO:0000313" key="7">
    <source>
        <dbReference type="EMBL" id="KAL3530308.1"/>
    </source>
</evidence>
<dbReference type="InterPro" id="IPR058678">
    <property type="entry name" value="ARM_PUB"/>
</dbReference>
<comment type="catalytic activity">
    <reaction evidence="1 5">
        <text>S-ubiquitinyl-[E2 ubiquitin-conjugating enzyme]-L-cysteine + [acceptor protein]-L-lysine = [E2 ubiquitin-conjugating enzyme]-L-cysteine + N(6)-ubiquitinyl-[acceptor protein]-L-lysine.</text>
        <dbReference type="EC" id="2.3.2.27"/>
    </reaction>
</comment>
<dbReference type="InterPro" id="IPR013083">
    <property type="entry name" value="Znf_RING/FYVE/PHD"/>
</dbReference>
<evidence type="ECO:0000256" key="4">
    <source>
        <dbReference type="ARBA" id="ARBA00022786"/>
    </source>
</evidence>
<accession>A0ABD3AFJ3</accession>
<evidence type="ECO:0000259" key="6">
    <source>
        <dbReference type="PROSITE" id="PS51698"/>
    </source>
</evidence>
<evidence type="ECO:0000256" key="1">
    <source>
        <dbReference type="ARBA" id="ARBA00000900"/>
    </source>
</evidence>
<keyword evidence="8" id="KW-1185">Reference proteome</keyword>
<dbReference type="EC" id="2.3.2.27" evidence="5"/>
<dbReference type="GO" id="GO:0006952">
    <property type="term" value="P:defense response"/>
    <property type="evidence" value="ECO:0007669"/>
    <property type="project" value="UniProtKB-ARBA"/>
</dbReference>
<comment type="pathway">
    <text evidence="2 5">Protein modification; protein ubiquitination.</text>
</comment>
<protein>
    <recommendedName>
        <fullName evidence="5 6">U-box domain-containing protein</fullName>
        <ecNumber evidence="5">2.3.2.27</ecNumber>
    </recommendedName>
    <alternativeName>
        <fullName evidence="5">RING-type E3 ubiquitin transferase PUB</fullName>
    </alternativeName>
</protein>
<dbReference type="Gene3D" id="1.25.10.10">
    <property type="entry name" value="Leucine-rich Repeat Variant"/>
    <property type="match status" value="2"/>
</dbReference>
<dbReference type="PANTHER" id="PTHR22849">
    <property type="entry name" value="WDSAM1 PROTEIN"/>
    <property type="match status" value="1"/>
</dbReference>
<dbReference type="InterPro" id="IPR003613">
    <property type="entry name" value="Ubox_domain"/>
</dbReference>
<gene>
    <name evidence="7" type="ORF">ACH5RR_009630</name>
</gene>
<dbReference type="SUPFAM" id="SSF48371">
    <property type="entry name" value="ARM repeat"/>
    <property type="match status" value="1"/>
</dbReference>
<reference evidence="7 8" key="1">
    <citation type="submission" date="2024-11" db="EMBL/GenBank/DDBJ databases">
        <title>A near-complete genome assembly of Cinchona calisaya.</title>
        <authorList>
            <person name="Lian D.C."/>
            <person name="Zhao X.W."/>
            <person name="Wei L."/>
        </authorList>
    </citation>
    <scope>NUCLEOTIDE SEQUENCE [LARGE SCALE GENOMIC DNA]</scope>
    <source>
        <tissue evidence="7">Nenye</tissue>
    </source>
</reference>
<dbReference type="InterPro" id="IPR045185">
    <property type="entry name" value="PUB22/23/24-like"/>
</dbReference>
<dbReference type="SMART" id="SM00504">
    <property type="entry name" value="Ubox"/>
    <property type="match status" value="1"/>
</dbReference>
<dbReference type="PROSITE" id="PS51698">
    <property type="entry name" value="U_BOX"/>
    <property type="match status" value="1"/>
</dbReference>
<dbReference type="AlphaFoldDB" id="A0ABD3AFJ3"/>
<dbReference type="Gene3D" id="3.30.40.10">
    <property type="entry name" value="Zinc/RING finger domain, C3HC4 (zinc finger)"/>
    <property type="match status" value="1"/>
</dbReference>
<organism evidence="7 8">
    <name type="scientific">Cinchona calisaya</name>
    <dbReference type="NCBI Taxonomy" id="153742"/>
    <lineage>
        <taxon>Eukaryota</taxon>
        <taxon>Viridiplantae</taxon>
        <taxon>Streptophyta</taxon>
        <taxon>Embryophyta</taxon>
        <taxon>Tracheophyta</taxon>
        <taxon>Spermatophyta</taxon>
        <taxon>Magnoliopsida</taxon>
        <taxon>eudicotyledons</taxon>
        <taxon>Gunneridae</taxon>
        <taxon>Pentapetalae</taxon>
        <taxon>asterids</taxon>
        <taxon>lamiids</taxon>
        <taxon>Gentianales</taxon>
        <taxon>Rubiaceae</taxon>
        <taxon>Cinchonoideae</taxon>
        <taxon>Cinchoneae</taxon>
        <taxon>Cinchona</taxon>
    </lineage>
</organism>
<proteinExistence type="predicted"/>
<comment type="function">
    <text evidence="5">Functions as an E3 ubiquitin ligase.</text>
</comment>
<sequence>MDEIEIPSHFLCPISMQLMRDPVIVATGITYDRESIEKWLYSCKNNICPLTKQDLQNTDLTPNHTLRRLIQAWCTLNASNGIERIPTPKPPVEKSQILKLINEAKNSSKMQAKCLKRLRSISQGSQSDRKSLEAAGSVEFLASIIIKKNDEVDDHVSDEALNLLYNLDPSDEKFKKLVNDEHGTKFVDSLLQILKCGNFQSRAYAIMLLKSALSVADPTHLISAKIELFIEIVHILKDQISQQATKAALKLLVEICPWGRNRIKAIEAGAVYVLIEILLVTSEKRTSELVLTLLDKLCRTADGRAELLKHGAGLAVVSKKIYRVSHVASDRAVRIVSSVCKYSATSRVLQEMLQVGAVAKLCLVLQVENNSKTLERVKEILKLHSRIWKDSPCIPAFLFSSYPA</sequence>
<dbReference type="EMBL" id="JBJUIK010000004">
    <property type="protein sequence ID" value="KAL3530308.1"/>
    <property type="molecule type" value="Genomic_DNA"/>
</dbReference>
<dbReference type="InterPro" id="IPR016024">
    <property type="entry name" value="ARM-type_fold"/>
</dbReference>